<dbReference type="Gene3D" id="2.60.120.10">
    <property type="entry name" value="Jelly Rolls"/>
    <property type="match status" value="1"/>
</dbReference>
<dbReference type="InterPro" id="IPR003251">
    <property type="entry name" value="Rr_diiron-bd_dom"/>
</dbReference>
<dbReference type="RefSeq" id="WP_379494765.1">
    <property type="nucleotide sequence ID" value="NZ_JBHSAO010000001.1"/>
</dbReference>
<dbReference type="InterPro" id="IPR011051">
    <property type="entry name" value="RmlC_Cupin_sf"/>
</dbReference>
<organism evidence="3 4">
    <name type="scientific">Oceanobacillus longus</name>
    <dbReference type="NCBI Taxonomy" id="930120"/>
    <lineage>
        <taxon>Bacteria</taxon>
        <taxon>Bacillati</taxon>
        <taxon>Bacillota</taxon>
        <taxon>Bacilli</taxon>
        <taxon>Bacillales</taxon>
        <taxon>Bacillaceae</taxon>
        <taxon>Oceanobacillus</taxon>
    </lineage>
</organism>
<evidence type="ECO:0000259" key="2">
    <source>
        <dbReference type="Pfam" id="PF07883"/>
    </source>
</evidence>
<accession>A0ABV8GUB7</accession>
<dbReference type="InterPro" id="IPR009078">
    <property type="entry name" value="Ferritin-like_SF"/>
</dbReference>
<dbReference type="InterPro" id="IPR012347">
    <property type="entry name" value="Ferritin-like"/>
</dbReference>
<keyword evidence="4" id="KW-1185">Reference proteome</keyword>
<dbReference type="InterPro" id="IPR013096">
    <property type="entry name" value="Cupin_2"/>
</dbReference>
<protein>
    <submittedName>
        <fullName evidence="3">Cupin domain-containing protein</fullName>
    </submittedName>
</protein>
<dbReference type="InterPro" id="IPR014710">
    <property type="entry name" value="RmlC-like_jellyroll"/>
</dbReference>
<sequence>MYDSSNMYPYPYYVNAPSYNSDVRSRNHEVHSQTVNDAILSGMKGKASNVDFYSRLAEDAPDLNHKRDILHALEDEKVHLQQFTDLYTSLTGSQPVYEIDKVTFTDYREGLQKAYEAEIENYEEYRNSYILTQNSPVREVFLRACTDEVEHAKRFSSLGDDSMVLRDYGSQSFLVNIEEATTQNNTFRTALWTGNNLQVTVMSIGVGEDIGLEIHPTVDQFLRVEQGQGLVQMGDREDQLDFQENVYDDFSIMVPAGKWHNLTNTGDVPLKLYTIYAPPEHPFGTIHETKADAMPAEEYED</sequence>
<dbReference type="Gene3D" id="1.20.1260.10">
    <property type="match status" value="1"/>
</dbReference>
<dbReference type="EMBL" id="JBHSAO010000001">
    <property type="protein sequence ID" value="MFC4022247.1"/>
    <property type="molecule type" value="Genomic_DNA"/>
</dbReference>
<reference evidence="4" key="1">
    <citation type="journal article" date="2019" name="Int. J. Syst. Evol. Microbiol.">
        <title>The Global Catalogue of Microorganisms (GCM) 10K type strain sequencing project: providing services to taxonomists for standard genome sequencing and annotation.</title>
        <authorList>
            <consortium name="The Broad Institute Genomics Platform"/>
            <consortium name="The Broad Institute Genome Sequencing Center for Infectious Disease"/>
            <person name="Wu L."/>
            <person name="Ma J."/>
        </authorList>
    </citation>
    <scope>NUCLEOTIDE SEQUENCE [LARGE SCALE GENOMIC DNA]</scope>
    <source>
        <strain evidence="4">IBRC-M 10703</strain>
    </source>
</reference>
<dbReference type="Proteomes" id="UP001595772">
    <property type="component" value="Unassembled WGS sequence"/>
</dbReference>
<dbReference type="PANTHER" id="PTHR43346">
    <property type="entry name" value="LIGAND BINDING DOMAIN PROTEIN, PUTATIVE (AFU_ORTHOLOGUE AFUA_6G14370)-RELATED"/>
    <property type="match status" value="1"/>
</dbReference>
<gene>
    <name evidence="3" type="ORF">ACFOUV_00285</name>
</gene>
<evidence type="ECO:0000259" key="1">
    <source>
        <dbReference type="Pfam" id="PF02915"/>
    </source>
</evidence>
<dbReference type="SUPFAM" id="SSF47240">
    <property type="entry name" value="Ferritin-like"/>
    <property type="match status" value="1"/>
</dbReference>
<feature type="domain" description="Cupin type-2" evidence="2">
    <location>
        <begin position="201"/>
        <end position="276"/>
    </location>
</feature>
<dbReference type="PANTHER" id="PTHR43346:SF1">
    <property type="entry name" value="QUERCETIN 2,3-DIOXYGENASE-RELATED"/>
    <property type="match status" value="1"/>
</dbReference>
<dbReference type="Pfam" id="PF02915">
    <property type="entry name" value="Rubrerythrin"/>
    <property type="match status" value="1"/>
</dbReference>
<proteinExistence type="predicted"/>
<name>A0ABV8GUB7_9BACI</name>
<evidence type="ECO:0000313" key="3">
    <source>
        <dbReference type="EMBL" id="MFC4022247.1"/>
    </source>
</evidence>
<dbReference type="CDD" id="cd02223">
    <property type="entry name" value="cupin_Bh2720-like"/>
    <property type="match status" value="1"/>
</dbReference>
<dbReference type="Pfam" id="PF07883">
    <property type="entry name" value="Cupin_2"/>
    <property type="match status" value="1"/>
</dbReference>
<feature type="domain" description="Rubrerythrin diiron-binding" evidence="1">
    <location>
        <begin position="48"/>
        <end position="158"/>
    </location>
</feature>
<evidence type="ECO:0000313" key="4">
    <source>
        <dbReference type="Proteomes" id="UP001595772"/>
    </source>
</evidence>
<comment type="caution">
    <text evidence="3">The sequence shown here is derived from an EMBL/GenBank/DDBJ whole genome shotgun (WGS) entry which is preliminary data.</text>
</comment>
<dbReference type="InterPro" id="IPR052538">
    <property type="entry name" value="Flavonoid_dioxygenase-like"/>
</dbReference>
<dbReference type="CDD" id="cd00657">
    <property type="entry name" value="Ferritin_like"/>
    <property type="match status" value="1"/>
</dbReference>
<dbReference type="SUPFAM" id="SSF51182">
    <property type="entry name" value="RmlC-like cupins"/>
    <property type="match status" value="1"/>
</dbReference>